<proteinExistence type="predicted"/>
<dbReference type="GO" id="GO:0046872">
    <property type="term" value="F:metal ion binding"/>
    <property type="evidence" value="ECO:0007669"/>
    <property type="project" value="UniProtKB-KW"/>
</dbReference>
<dbReference type="HOGENOM" id="CLU_078147_0_0_2"/>
<dbReference type="PROSITE" id="PS51918">
    <property type="entry name" value="RADICAL_SAM"/>
    <property type="match status" value="1"/>
</dbReference>
<organism evidence="6 7">
    <name type="scientific">Methanosarcina mazei WWM610</name>
    <dbReference type="NCBI Taxonomy" id="1434117"/>
    <lineage>
        <taxon>Archaea</taxon>
        <taxon>Methanobacteriati</taxon>
        <taxon>Methanobacteriota</taxon>
        <taxon>Stenosarchaea group</taxon>
        <taxon>Methanomicrobia</taxon>
        <taxon>Methanosarcinales</taxon>
        <taxon>Methanosarcinaceae</taxon>
        <taxon>Methanosarcina</taxon>
    </lineage>
</organism>
<dbReference type="SUPFAM" id="SSF102114">
    <property type="entry name" value="Radical SAM enzymes"/>
    <property type="match status" value="1"/>
</dbReference>
<evidence type="ECO:0000259" key="5">
    <source>
        <dbReference type="PROSITE" id="PS51918"/>
    </source>
</evidence>
<evidence type="ECO:0000256" key="4">
    <source>
        <dbReference type="ARBA" id="ARBA00023014"/>
    </source>
</evidence>
<dbReference type="PANTHER" id="PTHR11228">
    <property type="entry name" value="RADICAL SAM DOMAIN PROTEIN"/>
    <property type="match status" value="1"/>
</dbReference>
<dbReference type="Gene3D" id="3.20.20.70">
    <property type="entry name" value="Aldolase class I"/>
    <property type="match status" value="1"/>
</dbReference>
<dbReference type="EMBL" id="CP009509">
    <property type="protein sequence ID" value="AKB42218.1"/>
    <property type="molecule type" value="Genomic_DNA"/>
</dbReference>
<feature type="domain" description="Radical SAM core" evidence="5">
    <location>
        <begin position="20"/>
        <end position="254"/>
    </location>
</feature>
<evidence type="ECO:0000313" key="7">
    <source>
        <dbReference type="Proteomes" id="UP000033058"/>
    </source>
</evidence>
<dbReference type="PATRIC" id="fig|1434117.4.peg.4069"/>
<protein>
    <submittedName>
        <fullName evidence="6">Ribonucleotide reductase of class III (Anaerobic), activating protein</fullName>
        <ecNumber evidence="6">1.97.1.4</ecNumber>
    </submittedName>
</protein>
<dbReference type="SFLD" id="SFLDG01094">
    <property type="entry name" value="Uncharacterised_Radical_SAM_Su"/>
    <property type="match status" value="1"/>
</dbReference>
<accession>A0A0E3Q1N0</accession>
<dbReference type="Proteomes" id="UP000033058">
    <property type="component" value="Chromosome"/>
</dbReference>
<dbReference type="NCBIfam" id="TIGR02495">
    <property type="entry name" value="NrdG2"/>
    <property type="match status" value="1"/>
</dbReference>
<dbReference type="SFLD" id="SFLDS00029">
    <property type="entry name" value="Radical_SAM"/>
    <property type="match status" value="1"/>
</dbReference>
<evidence type="ECO:0000256" key="1">
    <source>
        <dbReference type="ARBA" id="ARBA00022691"/>
    </source>
</evidence>
<dbReference type="InterPro" id="IPR013785">
    <property type="entry name" value="Aldolase_TIM"/>
</dbReference>
<evidence type="ECO:0000313" key="6">
    <source>
        <dbReference type="EMBL" id="AKB42218.1"/>
    </source>
</evidence>
<dbReference type="InterPro" id="IPR007197">
    <property type="entry name" value="rSAM"/>
</dbReference>
<dbReference type="AlphaFoldDB" id="A0A0E3Q1N0"/>
<keyword evidence="6" id="KW-0560">Oxidoreductase</keyword>
<sequence>MGTAMRVNYAGIVPLSTLDWTGRSAVTIFFRGCPLRCPYCQNHPYLEGTGLVELEFVEEKIKSSKPFVSAVVFSGGEPLMQAGIVDLAEFAKNLGLSVGIHTNGCYPERAAEMIERKLVDKFFIDVKAPLDDPELYGKVAGYESGETNISPSRTPEKITAAVAKTIKTADASGLEFELRTTVFRDFIGGEEEISRIVTWISENVKNKDVTYVLQQGIPEHSLQENLRDIRVLGREELFELGKIAKSHLKKVRIRTKEEGEEVV</sequence>
<dbReference type="CDD" id="cd01335">
    <property type="entry name" value="Radical_SAM"/>
    <property type="match status" value="1"/>
</dbReference>
<dbReference type="EC" id="1.97.1.4" evidence="6"/>
<dbReference type="Pfam" id="PF04055">
    <property type="entry name" value="Radical_SAM"/>
    <property type="match status" value="1"/>
</dbReference>
<keyword evidence="2" id="KW-0479">Metal-binding</keyword>
<gene>
    <name evidence="6" type="ORF">MSMAW_3227</name>
</gene>
<evidence type="ECO:0000256" key="2">
    <source>
        <dbReference type="ARBA" id="ARBA00022723"/>
    </source>
</evidence>
<dbReference type="InterPro" id="IPR058240">
    <property type="entry name" value="rSAM_sf"/>
</dbReference>
<dbReference type="PANTHER" id="PTHR11228:SF27">
    <property type="entry name" value="GLYCYL-RADICAL ENZYME ACTIVATING ENZYME MJ1227-RELATED"/>
    <property type="match status" value="1"/>
</dbReference>
<keyword evidence="3" id="KW-0408">Iron</keyword>
<reference evidence="6 7" key="1">
    <citation type="submission" date="2014-07" db="EMBL/GenBank/DDBJ databases">
        <title>Methanogenic archaea and the global carbon cycle.</title>
        <authorList>
            <person name="Henriksen J.R."/>
            <person name="Luke J."/>
            <person name="Reinhart S."/>
            <person name="Benedict M.N."/>
            <person name="Youngblut N.D."/>
            <person name="Metcalf M.E."/>
            <person name="Whitaker R.J."/>
            <person name="Metcalf W.W."/>
        </authorList>
    </citation>
    <scope>NUCLEOTIDE SEQUENCE [LARGE SCALE GENOMIC DNA]</scope>
    <source>
        <strain evidence="6 7">WWM610</strain>
    </source>
</reference>
<keyword evidence="1" id="KW-0949">S-adenosyl-L-methionine</keyword>
<keyword evidence="4" id="KW-0411">Iron-sulfur</keyword>
<dbReference type="InterPro" id="IPR012840">
    <property type="entry name" value="NrdG2"/>
</dbReference>
<dbReference type="GO" id="GO:0051536">
    <property type="term" value="F:iron-sulfur cluster binding"/>
    <property type="evidence" value="ECO:0007669"/>
    <property type="project" value="UniProtKB-KW"/>
</dbReference>
<dbReference type="InterPro" id="IPR050377">
    <property type="entry name" value="Radical_SAM_PqqE_MftC-like"/>
</dbReference>
<dbReference type="GO" id="GO:0043365">
    <property type="term" value="F:[formate-C-acetyltransferase]-activating enzyme activity"/>
    <property type="evidence" value="ECO:0007669"/>
    <property type="project" value="UniProtKB-EC"/>
</dbReference>
<evidence type="ECO:0000256" key="3">
    <source>
        <dbReference type="ARBA" id="ARBA00023004"/>
    </source>
</evidence>
<name>A0A0E3Q1N0_METMZ</name>